<dbReference type="Proteomes" id="UP000257109">
    <property type="component" value="Unassembled WGS sequence"/>
</dbReference>
<name>A0A371I8P5_MUCPR</name>
<proteinExistence type="predicted"/>
<dbReference type="GO" id="GO:0015074">
    <property type="term" value="P:DNA integration"/>
    <property type="evidence" value="ECO:0007669"/>
    <property type="project" value="InterPro"/>
</dbReference>
<evidence type="ECO:0000259" key="1">
    <source>
        <dbReference type="PROSITE" id="PS50994"/>
    </source>
</evidence>
<dbReference type="SUPFAM" id="SSF53098">
    <property type="entry name" value="Ribonuclease H-like"/>
    <property type="match status" value="1"/>
</dbReference>
<dbReference type="Gene3D" id="3.30.420.10">
    <property type="entry name" value="Ribonuclease H-like superfamily/Ribonuclease H"/>
    <property type="match status" value="1"/>
</dbReference>
<dbReference type="AlphaFoldDB" id="A0A371I8P5"/>
<accession>A0A371I8P5</accession>
<dbReference type="InterPro" id="IPR012337">
    <property type="entry name" value="RNaseH-like_sf"/>
</dbReference>
<dbReference type="GO" id="GO:0003676">
    <property type="term" value="F:nucleic acid binding"/>
    <property type="evidence" value="ECO:0007669"/>
    <property type="project" value="InterPro"/>
</dbReference>
<evidence type="ECO:0000313" key="2">
    <source>
        <dbReference type="EMBL" id="RDY11423.1"/>
    </source>
</evidence>
<organism evidence="2 3">
    <name type="scientific">Mucuna pruriens</name>
    <name type="common">Velvet bean</name>
    <name type="synonym">Dolichos pruriens</name>
    <dbReference type="NCBI Taxonomy" id="157652"/>
    <lineage>
        <taxon>Eukaryota</taxon>
        <taxon>Viridiplantae</taxon>
        <taxon>Streptophyta</taxon>
        <taxon>Embryophyta</taxon>
        <taxon>Tracheophyta</taxon>
        <taxon>Spermatophyta</taxon>
        <taxon>Magnoliopsida</taxon>
        <taxon>eudicotyledons</taxon>
        <taxon>Gunneridae</taxon>
        <taxon>Pentapetalae</taxon>
        <taxon>rosids</taxon>
        <taxon>fabids</taxon>
        <taxon>Fabales</taxon>
        <taxon>Fabaceae</taxon>
        <taxon>Papilionoideae</taxon>
        <taxon>50 kb inversion clade</taxon>
        <taxon>NPAAA clade</taxon>
        <taxon>indigoferoid/millettioid clade</taxon>
        <taxon>Phaseoleae</taxon>
        <taxon>Mucuna</taxon>
    </lineage>
</organism>
<dbReference type="InterPro" id="IPR036397">
    <property type="entry name" value="RNaseH_sf"/>
</dbReference>
<dbReference type="EMBL" id="QJKJ01000640">
    <property type="protein sequence ID" value="RDY11423.1"/>
    <property type="molecule type" value="Genomic_DNA"/>
</dbReference>
<dbReference type="STRING" id="157652.A0A371I8P5"/>
<dbReference type="PANTHER" id="PTHR35046:SF9">
    <property type="entry name" value="RNA-DIRECTED DNA POLYMERASE"/>
    <property type="match status" value="1"/>
</dbReference>
<keyword evidence="3" id="KW-1185">Reference proteome</keyword>
<feature type="non-terminal residue" evidence="2">
    <location>
        <position position="1"/>
    </location>
</feature>
<feature type="domain" description="Integrase catalytic" evidence="1">
    <location>
        <begin position="1"/>
        <end position="104"/>
    </location>
</feature>
<dbReference type="PROSITE" id="PS50994">
    <property type="entry name" value="INTEGRASE"/>
    <property type="match status" value="1"/>
</dbReference>
<sequence length="216" mass="24983">MDFVLGLPRSKRGRDSIFVVVDKFSKMAHFIPCHKSDDASHVANLFFREVVRIHGLPRTIVLDKDSKFLGHFWRSLWSRLGTKLLYSNTCHPQTNGQIEVFKRLGRFNTLVFNSTTYSHFELAYGFNPLSPLDLFPLPILPNYTNDEGLSKAKFVKRLHDKTRLHMEKKGGQYAKNANKGRKEAFFKEGGLMWVHLKKEGLPHLRSSKPRREGDLK</sequence>
<comment type="caution">
    <text evidence="2">The sequence shown here is derived from an EMBL/GenBank/DDBJ whole genome shotgun (WGS) entry which is preliminary data.</text>
</comment>
<dbReference type="OrthoDB" id="1000991at2759"/>
<dbReference type="InterPro" id="IPR001584">
    <property type="entry name" value="Integrase_cat-core"/>
</dbReference>
<dbReference type="PANTHER" id="PTHR35046">
    <property type="entry name" value="ZINC KNUCKLE (CCHC-TYPE) FAMILY PROTEIN"/>
    <property type="match status" value="1"/>
</dbReference>
<evidence type="ECO:0000313" key="3">
    <source>
        <dbReference type="Proteomes" id="UP000257109"/>
    </source>
</evidence>
<protein>
    <recommendedName>
        <fullName evidence="1">Integrase catalytic domain-containing protein</fullName>
    </recommendedName>
</protein>
<gene>
    <name evidence="2" type="ORF">CR513_03919</name>
</gene>
<reference evidence="2" key="1">
    <citation type="submission" date="2018-05" db="EMBL/GenBank/DDBJ databases">
        <title>Draft genome of Mucuna pruriens seed.</title>
        <authorList>
            <person name="Nnadi N.E."/>
            <person name="Vos R."/>
            <person name="Hasami M.H."/>
            <person name="Devisetty U.K."/>
            <person name="Aguiy J.C."/>
        </authorList>
    </citation>
    <scope>NUCLEOTIDE SEQUENCE [LARGE SCALE GENOMIC DNA]</scope>
    <source>
        <strain evidence="2">JCA_2017</strain>
    </source>
</reference>